<organism evidence="2 3">
    <name type="scientific">Sanghuangporus baumii</name>
    <name type="common">Phellinus baumii</name>
    <dbReference type="NCBI Taxonomy" id="108892"/>
    <lineage>
        <taxon>Eukaryota</taxon>
        <taxon>Fungi</taxon>
        <taxon>Dikarya</taxon>
        <taxon>Basidiomycota</taxon>
        <taxon>Agaricomycotina</taxon>
        <taxon>Agaricomycetes</taxon>
        <taxon>Hymenochaetales</taxon>
        <taxon>Hymenochaetaceae</taxon>
        <taxon>Sanghuangporus</taxon>
    </lineage>
</organism>
<sequence>MSHHHPHSHSHHEPSRHFNRAPVVAASPQDVVNPRILDASIRDVTERLSNEQKAEVLIHAMNLLKLAKQVALSSRISPLSVNSSYLLLMLTFRICRLGPTCLFMFNFCLQAAKLGTPQRVQALLLRGRARMAAGDIGKARQGAFCHSNPRCHGKKETDPTRLRLRRLIGLLARSHTDLYKVLELVPDHAVANSLLSIPSSGTTVNKDSRLWSIESASRRLSPELWRQIASFLPRRDLKTLMQIPHVLSRIAFELVFQTVDLHIGVCRLSGEDKNWGDGDLDHPDRPGYKLEKQLAQRTADIVARIVLDPSFAKLIRTVRISAERTDRSQHMAFRTNMLATALPKLTNLREVIFSGSNDVWNKLAEVITSTHPRLESLIIEPEHDSEPVLPHLTHLTQFKCVRDHTSHSLGAFLAQNRSTLKKLCLCAYYASFPPAPAVAFGSLTHLEFVGTVPAGTGADTISQIFMLGNQLVSLRLNCVLLTGISEQFAKFPAALPRLKYFGFRVLDHLGPKATDPNLFPNIAEFLRAHPDLEKLELDVAGESNQKAFGYDASVLGVLPGLIKLRQLAVTVTKDASPGLFSWIIPRGLLALLLNGVPRRNCEQFMITMRPGLPPSLRYLALLGTEVRDESHFVETVLPRSLRLVNISDRFYTVKRRPPTLSRASTPGSPPTTASSSTGPGSTDGGQFEGLEEWPERRVQLHAEEWLEALGCEDALWDDFAPGSYQGGWR</sequence>
<feature type="compositionally biased region" description="Low complexity" evidence="1">
    <location>
        <begin position="664"/>
        <end position="680"/>
    </location>
</feature>
<name>A0A9Q5N4G0_SANBA</name>
<gene>
    <name evidence="2" type="ORF">A7U60_g4935</name>
</gene>
<feature type="region of interest" description="Disordered" evidence="1">
    <location>
        <begin position="657"/>
        <end position="688"/>
    </location>
</feature>
<dbReference type="Gene3D" id="3.80.10.10">
    <property type="entry name" value="Ribonuclease Inhibitor"/>
    <property type="match status" value="1"/>
</dbReference>
<protein>
    <recommendedName>
        <fullName evidence="4">F-box domain-containing protein</fullName>
    </recommendedName>
</protein>
<keyword evidence="3" id="KW-1185">Reference proteome</keyword>
<dbReference type="EMBL" id="LNZH02000186">
    <property type="protein sequence ID" value="OCB87977.1"/>
    <property type="molecule type" value="Genomic_DNA"/>
</dbReference>
<dbReference type="SUPFAM" id="SSF52047">
    <property type="entry name" value="RNI-like"/>
    <property type="match status" value="1"/>
</dbReference>
<comment type="caution">
    <text evidence="2">The sequence shown here is derived from an EMBL/GenBank/DDBJ whole genome shotgun (WGS) entry which is preliminary data.</text>
</comment>
<dbReference type="InterPro" id="IPR032675">
    <property type="entry name" value="LRR_dom_sf"/>
</dbReference>
<dbReference type="AlphaFoldDB" id="A0A9Q5N4G0"/>
<dbReference type="OrthoDB" id="2685413at2759"/>
<evidence type="ECO:0000313" key="2">
    <source>
        <dbReference type="EMBL" id="OCB87977.1"/>
    </source>
</evidence>
<reference evidence="2" key="1">
    <citation type="submission" date="2016-06" db="EMBL/GenBank/DDBJ databases">
        <title>Draft Genome sequence of the fungus Inonotus baumii.</title>
        <authorList>
            <person name="Zhu H."/>
            <person name="Lin W."/>
        </authorList>
    </citation>
    <scope>NUCLEOTIDE SEQUENCE</scope>
    <source>
        <strain evidence="2">821</strain>
    </source>
</reference>
<accession>A0A9Q5N4G0</accession>
<proteinExistence type="predicted"/>
<evidence type="ECO:0000313" key="3">
    <source>
        <dbReference type="Proteomes" id="UP000757232"/>
    </source>
</evidence>
<evidence type="ECO:0000256" key="1">
    <source>
        <dbReference type="SAM" id="MobiDB-lite"/>
    </source>
</evidence>
<evidence type="ECO:0008006" key="4">
    <source>
        <dbReference type="Google" id="ProtNLM"/>
    </source>
</evidence>
<dbReference type="Proteomes" id="UP000757232">
    <property type="component" value="Unassembled WGS sequence"/>
</dbReference>